<dbReference type="Gene3D" id="1.10.8.720">
    <property type="entry name" value="Region D6 of dynein motor"/>
    <property type="match status" value="1"/>
</dbReference>
<feature type="domain" description="Dynein heavy chain coiled coil stalk" evidence="14">
    <location>
        <begin position="3"/>
        <end position="234"/>
    </location>
</feature>
<dbReference type="Pfam" id="PF12781">
    <property type="entry name" value="AAA_9"/>
    <property type="match status" value="1"/>
</dbReference>
<evidence type="ECO:0000256" key="5">
    <source>
        <dbReference type="ARBA" id="ARBA00022741"/>
    </source>
</evidence>
<evidence type="ECO:0000256" key="1">
    <source>
        <dbReference type="ARBA" id="ARBA00004138"/>
    </source>
</evidence>
<dbReference type="eggNOG" id="KOG3595">
    <property type="taxonomic scope" value="Eukaryota"/>
</dbReference>
<name>A9V4S4_MONBE</name>
<keyword evidence="10" id="KW-0505">Motor protein</keyword>
<reference evidence="18 19" key="1">
    <citation type="journal article" date="2008" name="Nature">
        <title>The genome of the choanoflagellate Monosiga brevicollis and the origin of metazoans.</title>
        <authorList>
            <consortium name="JGI Sequencing"/>
            <person name="King N."/>
            <person name="Westbrook M.J."/>
            <person name="Young S.L."/>
            <person name="Kuo A."/>
            <person name="Abedin M."/>
            <person name="Chapman J."/>
            <person name="Fairclough S."/>
            <person name="Hellsten U."/>
            <person name="Isogai Y."/>
            <person name="Letunic I."/>
            <person name="Marr M."/>
            <person name="Pincus D."/>
            <person name="Putnam N."/>
            <person name="Rokas A."/>
            <person name="Wright K.J."/>
            <person name="Zuzow R."/>
            <person name="Dirks W."/>
            <person name="Good M."/>
            <person name="Goodstein D."/>
            <person name="Lemons D."/>
            <person name="Li W."/>
            <person name="Lyons J.B."/>
            <person name="Morris A."/>
            <person name="Nichols S."/>
            <person name="Richter D.J."/>
            <person name="Salamov A."/>
            <person name="Bork P."/>
            <person name="Lim W.A."/>
            <person name="Manning G."/>
            <person name="Miller W.T."/>
            <person name="McGinnis W."/>
            <person name="Shapiro H."/>
            <person name="Tjian R."/>
            <person name="Grigoriev I.V."/>
            <person name="Rokhsar D."/>
        </authorList>
    </citation>
    <scope>NUCLEOTIDE SEQUENCE [LARGE SCALE GENOMIC DNA]</scope>
    <source>
        <strain evidence="19">MX1 / ATCC 50154</strain>
    </source>
</reference>
<dbReference type="Pfam" id="PF12777">
    <property type="entry name" value="MT"/>
    <property type="match status" value="1"/>
</dbReference>
<dbReference type="GO" id="GO:0030286">
    <property type="term" value="C:dynein complex"/>
    <property type="evidence" value="ECO:0007669"/>
    <property type="project" value="UniProtKB-KW"/>
</dbReference>
<evidence type="ECO:0000256" key="8">
    <source>
        <dbReference type="ARBA" id="ARBA00023054"/>
    </source>
</evidence>
<dbReference type="KEGG" id="mbr:MONBRDRAFT_37951"/>
<dbReference type="AlphaFoldDB" id="A9V4S4"/>
<dbReference type="Gene3D" id="6.10.140.1060">
    <property type="match status" value="1"/>
</dbReference>
<dbReference type="Gene3D" id="1.10.8.1220">
    <property type="match status" value="1"/>
</dbReference>
<dbReference type="InterPro" id="IPR042219">
    <property type="entry name" value="AAA_lid_11_sf"/>
</dbReference>
<keyword evidence="19" id="KW-1185">Reference proteome</keyword>
<feature type="coiled-coil region" evidence="13">
    <location>
        <begin position="121"/>
        <end position="176"/>
    </location>
</feature>
<evidence type="ECO:0008006" key="20">
    <source>
        <dbReference type="Google" id="ProtNLM"/>
    </source>
</evidence>
<dbReference type="RefSeq" id="XP_001747764.1">
    <property type="nucleotide sequence ID" value="XM_001747712.1"/>
</dbReference>
<dbReference type="InterPro" id="IPR043160">
    <property type="entry name" value="Dynein_C_barrel"/>
</dbReference>
<evidence type="ECO:0000256" key="4">
    <source>
        <dbReference type="ARBA" id="ARBA00022701"/>
    </source>
</evidence>
<accession>A9V4S4</accession>
<dbReference type="GO" id="GO:0045505">
    <property type="term" value="F:dynein intermediate chain binding"/>
    <property type="evidence" value="ECO:0007669"/>
    <property type="project" value="InterPro"/>
</dbReference>
<proteinExistence type="predicted"/>
<keyword evidence="3" id="KW-0963">Cytoplasm</keyword>
<keyword evidence="12" id="KW-0966">Cell projection</keyword>
<keyword evidence="4" id="KW-0493">Microtubule</keyword>
<dbReference type="Gene3D" id="1.20.920.20">
    <property type="match status" value="1"/>
</dbReference>
<evidence type="ECO:0000259" key="16">
    <source>
        <dbReference type="Pfam" id="PF18198"/>
    </source>
</evidence>
<dbReference type="GO" id="GO:0005929">
    <property type="term" value="C:cilium"/>
    <property type="evidence" value="ECO:0007669"/>
    <property type="project" value="UniProtKB-SubCell"/>
</dbReference>
<dbReference type="FunFam" id="1.20.920.20:FF:000057">
    <property type="entry name" value="Predicted protein"/>
    <property type="match status" value="1"/>
</dbReference>
<dbReference type="GO" id="GO:0005874">
    <property type="term" value="C:microtubule"/>
    <property type="evidence" value="ECO:0007669"/>
    <property type="project" value="UniProtKB-KW"/>
</dbReference>
<evidence type="ECO:0000256" key="9">
    <source>
        <dbReference type="ARBA" id="ARBA00023069"/>
    </source>
</evidence>
<protein>
    <recommendedName>
        <fullName evidence="20">Dynein heavy chain</fullName>
    </recommendedName>
</protein>
<feature type="domain" description="Dynein heavy chain AAA lid" evidence="16">
    <location>
        <begin position="809"/>
        <end position="947"/>
    </location>
</feature>
<dbReference type="FunFam" id="1.10.8.720:FF:000001">
    <property type="entry name" value="dynein heavy chain 7, axonemal"/>
    <property type="match status" value="1"/>
</dbReference>
<keyword evidence="9" id="KW-0969">Cilium</keyword>
<dbReference type="InterPro" id="IPR026983">
    <property type="entry name" value="DHC"/>
</dbReference>
<dbReference type="Gene3D" id="3.10.490.20">
    <property type="match status" value="1"/>
</dbReference>
<dbReference type="Gene3D" id="3.40.50.300">
    <property type="entry name" value="P-loop containing nucleotide triphosphate hydrolases"/>
    <property type="match status" value="1"/>
</dbReference>
<dbReference type="FunFam" id="1.20.1270.280:FF:000001">
    <property type="entry name" value="dynein heavy chain 7, axonemal"/>
    <property type="match status" value="1"/>
</dbReference>
<organism evidence="18 19">
    <name type="scientific">Monosiga brevicollis</name>
    <name type="common">Choanoflagellate</name>
    <dbReference type="NCBI Taxonomy" id="81824"/>
    <lineage>
        <taxon>Eukaryota</taxon>
        <taxon>Choanoflagellata</taxon>
        <taxon>Craspedida</taxon>
        <taxon>Salpingoecidae</taxon>
        <taxon>Monosiga</taxon>
    </lineage>
</organism>
<evidence type="ECO:0000256" key="12">
    <source>
        <dbReference type="ARBA" id="ARBA00023273"/>
    </source>
</evidence>
<dbReference type="GO" id="GO:0007018">
    <property type="term" value="P:microtubule-based movement"/>
    <property type="evidence" value="ECO:0007669"/>
    <property type="project" value="InterPro"/>
</dbReference>
<dbReference type="Proteomes" id="UP000001357">
    <property type="component" value="Unassembled WGS sequence"/>
</dbReference>
<dbReference type="InterPro" id="IPR027417">
    <property type="entry name" value="P-loop_NTPase"/>
</dbReference>
<keyword evidence="8 13" id="KW-0175">Coiled coil</keyword>
<dbReference type="PANTHER" id="PTHR22878:SF70">
    <property type="entry name" value="DYNEIN HEAVY CHAIN 2, AXONEMAL"/>
    <property type="match status" value="1"/>
</dbReference>
<evidence type="ECO:0000256" key="7">
    <source>
        <dbReference type="ARBA" id="ARBA00023017"/>
    </source>
</evidence>
<dbReference type="FunFam" id="1.10.8.1220:FF:000001">
    <property type="entry name" value="Dynein axonemal heavy chain 5"/>
    <property type="match status" value="1"/>
</dbReference>
<dbReference type="GO" id="GO:0051959">
    <property type="term" value="F:dynein light intermediate chain binding"/>
    <property type="evidence" value="ECO:0007669"/>
    <property type="project" value="InterPro"/>
</dbReference>
<dbReference type="FunFam" id="3.10.490.20:FF:000001">
    <property type="entry name" value="dynein heavy chain 7, axonemal"/>
    <property type="match status" value="1"/>
</dbReference>
<keyword evidence="6" id="KW-0067">ATP-binding</keyword>
<feature type="domain" description="Dynein heavy chain C-terminal" evidence="17">
    <location>
        <begin position="958"/>
        <end position="1231"/>
    </location>
</feature>
<dbReference type="STRING" id="81824.A9V4S4"/>
<keyword evidence="7" id="KW-0243">Dynein</keyword>
<evidence type="ECO:0000313" key="19">
    <source>
        <dbReference type="Proteomes" id="UP000001357"/>
    </source>
</evidence>
<evidence type="ECO:0000256" key="2">
    <source>
        <dbReference type="ARBA" id="ARBA00004245"/>
    </source>
</evidence>
<feature type="domain" description="Dynein heavy chain ATP-binding dynein motor region" evidence="15">
    <location>
        <begin position="265"/>
        <end position="486"/>
    </location>
</feature>
<dbReference type="Pfam" id="PF18198">
    <property type="entry name" value="AAA_lid_11"/>
    <property type="match status" value="1"/>
</dbReference>
<dbReference type="GeneID" id="5893043"/>
<keyword evidence="5" id="KW-0547">Nucleotide-binding</keyword>
<dbReference type="InterPro" id="IPR041228">
    <property type="entry name" value="Dynein_C"/>
</dbReference>
<dbReference type="Gene3D" id="1.20.1270.280">
    <property type="match status" value="1"/>
</dbReference>
<evidence type="ECO:0000256" key="6">
    <source>
        <dbReference type="ARBA" id="ARBA00022840"/>
    </source>
</evidence>
<dbReference type="InterPro" id="IPR035706">
    <property type="entry name" value="AAA_9"/>
</dbReference>
<gene>
    <name evidence="18" type="ORF">MONBRDRAFT_37951</name>
</gene>
<dbReference type="Pfam" id="PF18199">
    <property type="entry name" value="Dynein_C"/>
    <property type="match status" value="1"/>
</dbReference>
<dbReference type="InParanoid" id="A9V4S4"/>
<evidence type="ECO:0000259" key="15">
    <source>
        <dbReference type="Pfam" id="PF12781"/>
    </source>
</evidence>
<evidence type="ECO:0000256" key="11">
    <source>
        <dbReference type="ARBA" id="ARBA00023212"/>
    </source>
</evidence>
<dbReference type="InterPro" id="IPR041658">
    <property type="entry name" value="AAA_lid_11"/>
</dbReference>
<comment type="subcellular location">
    <subcellularLocation>
        <location evidence="1">Cell projection</location>
        <location evidence="1">Cilium</location>
    </subcellularLocation>
    <subcellularLocation>
        <location evidence="2">Cytoplasm</location>
        <location evidence="2">Cytoskeleton</location>
    </subcellularLocation>
</comment>
<dbReference type="OMA" id="ELFIHVR"/>
<evidence type="ECO:0000256" key="3">
    <source>
        <dbReference type="ARBA" id="ARBA00022490"/>
    </source>
</evidence>
<dbReference type="FunFam" id="3.40.50.300:FF:000223">
    <property type="entry name" value="Dynein heavy chain 3, axonemal"/>
    <property type="match status" value="1"/>
</dbReference>
<dbReference type="PANTHER" id="PTHR22878">
    <property type="entry name" value="DYNEIN HEAVY CHAIN 6, AXONEMAL-LIKE-RELATED"/>
    <property type="match status" value="1"/>
</dbReference>
<evidence type="ECO:0000259" key="17">
    <source>
        <dbReference type="Pfam" id="PF18199"/>
    </source>
</evidence>
<dbReference type="EMBL" id="CH991559">
    <property type="protein sequence ID" value="EDQ87504.1"/>
    <property type="molecule type" value="Genomic_DNA"/>
</dbReference>
<evidence type="ECO:0000256" key="13">
    <source>
        <dbReference type="SAM" id="Coils"/>
    </source>
</evidence>
<sequence>MKSPPAGVKLVMEAVCVMKDVKPEKVNDPAGGTKKVLDYWGPAKKLLSDMKFLDSLREYDKDNIPPHIMQEIRDKYIPDEGFVPEKVAKASQAAEGLCKWVRAMEIYDRVAKVVAPKRLALVEKETEVNGLMAELKAKQDELKAVQDRVAQLNAALDEKLREKADLEAKVELCAQKLGRAQKLIGGLGGEKKRWSEAAANLQVAFDNLTGDILVAGAVMAYLGPYTSVYRQSTIADWVAQCRAANLPCSADFSLRSILGDAVKIRAWNIDGLPTDGFSVDNGVMLHNSRRWPLMIDPQGQANKWIKKMEASNQLKVIKLSDPNFMRDLETGIQFGTPVLLENIGEELDPALEPLLLRSTFKQGGVMCMKLGENVLEYSDDFRFYITTKLPNPHYMPETATKVTLINFMITPEGLEDQLLGIVVRKEQPELEAERQQLIIQSAENKRQLKDIEKRILDTLSNSQGNILEDEGAIKVLDDAKIVSDDIQAKQKVAEATEAKINENRKGYKPVAAHSAVLFFVIADMANIDPMYQYSLTWFVNLFIASIDSSTKSKQLDKRLRYLTDHFTYSIYCNVCRSLFEKDKLLFAFLLCCALLKSRNQLDQSELMFFLTGGVGLDNTRKNPDESWISQKMWDELCRMGDLPSYQEVKFLEKFEADPRKWKYIYDSKTPYNEELPDSWQGSLTDFQRMTLLRVMRPDKAVPLCRLFVQSKLGQRFTEPPPFNLQESYNDSVATAPLIFVLSPGADPMAQLLKFADTFPVSVLQNGVKMTNEPPTGLRMNMLQSYLTDPISDPSFFNKLEDNPAKHEAFQKLLFGLCFFHANVQERRKFGPLGWNIPYGFNESDLRISVRQLNIFLEEYDDLPLDALQYLTGQCNYGGRVTDDWDRRCLVSILKNTFCRDACVQTKYALSPSGVYHVPAPEGYDHYVEFIKELPVEQPPEAFGMHDNVDISKDLQETRLLFDSCLATMAALPSLFDLEAALAKFPTRYDESMNTVLVQEMQRFNRLLQVIVTSLRDLRKAIKGLVLMSPALEEVGRSLTIGKVPGMWMAKSYPSLKPLGSYVSDFLQRLQFLQTWYEQGKPDVFWVSGFYFTQAFLTGALQNYARKYKIPIDILGFGFEVLRDEDPRTAPADGVLIDGLFLDGARWVKSKHVLGESMPKVLFDVMPAIWLKPGKKEELPDVPSYLCPVYKTSERRGTLSTTGHSTNYVLPIRVPSDMPSDHWVRRGVALLCQLDD</sequence>
<evidence type="ECO:0000259" key="14">
    <source>
        <dbReference type="Pfam" id="PF12777"/>
    </source>
</evidence>
<evidence type="ECO:0000256" key="10">
    <source>
        <dbReference type="ARBA" id="ARBA00023175"/>
    </source>
</evidence>
<dbReference type="InterPro" id="IPR024743">
    <property type="entry name" value="Dynein_HC_stalk"/>
</dbReference>
<dbReference type="GO" id="GO:0005524">
    <property type="term" value="F:ATP binding"/>
    <property type="evidence" value="ECO:0007669"/>
    <property type="project" value="UniProtKB-KW"/>
</dbReference>
<evidence type="ECO:0000313" key="18">
    <source>
        <dbReference type="EMBL" id="EDQ87504.1"/>
    </source>
</evidence>
<keyword evidence="11" id="KW-0206">Cytoskeleton</keyword>